<dbReference type="InterPro" id="IPR029479">
    <property type="entry name" value="Nitroreductase"/>
</dbReference>
<evidence type="ECO:0000256" key="5">
    <source>
        <dbReference type="PIRNR" id="PIRNR005426"/>
    </source>
</evidence>
<keyword evidence="8" id="KW-1185">Reference proteome</keyword>
<dbReference type="NCBIfam" id="NF008033">
    <property type="entry name" value="PRK10765.1"/>
    <property type="match status" value="1"/>
</dbReference>
<dbReference type="AlphaFoldDB" id="A0A1V3IGN7"/>
<dbReference type="InterPro" id="IPR000415">
    <property type="entry name" value="Nitroreductase-like"/>
</dbReference>
<organism evidence="7 8">
    <name type="scientific">Rodentibacter mrazii</name>
    <dbReference type="NCBI Taxonomy" id="1908257"/>
    <lineage>
        <taxon>Bacteria</taxon>
        <taxon>Pseudomonadati</taxon>
        <taxon>Pseudomonadota</taxon>
        <taxon>Gammaproteobacteria</taxon>
        <taxon>Pasteurellales</taxon>
        <taxon>Pasteurellaceae</taxon>
        <taxon>Rodentibacter</taxon>
    </lineage>
</organism>
<dbReference type="InterPro" id="IPR016446">
    <property type="entry name" value="Flavin_OxRdtase_Frp"/>
</dbReference>
<keyword evidence="3 5" id="KW-0288">FMN</keyword>
<evidence type="ECO:0000313" key="7">
    <source>
        <dbReference type="EMBL" id="OOF40200.1"/>
    </source>
</evidence>
<dbReference type="Pfam" id="PF00881">
    <property type="entry name" value="Nitroreductase"/>
    <property type="match status" value="1"/>
</dbReference>
<accession>A0A1V3IGN7</accession>
<protein>
    <submittedName>
        <fullName evidence="7">Nitroreductase A</fullName>
    </submittedName>
</protein>
<proteinExistence type="inferred from homology"/>
<evidence type="ECO:0000256" key="3">
    <source>
        <dbReference type="ARBA" id="ARBA00022643"/>
    </source>
</evidence>
<comment type="caution">
    <text evidence="7">The sequence shown here is derived from an EMBL/GenBank/DDBJ whole genome shotgun (WGS) entry which is preliminary data.</text>
</comment>
<dbReference type="PANTHER" id="PTHR43425:SF2">
    <property type="entry name" value="OXYGEN-INSENSITIVE NADPH NITROREDUCTASE"/>
    <property type="match status" value="1"/>
</dbReference>
<dbReference type="SUPFAM" id="SSF55469">
    <property type="entry name" value="FMN-dependent nitroreductase-like"/>
    <property type="match status" value="1"/>
</dbReference>
<dbReference type="Gene3D" id="3.40.109.10">
    <property type="entry name" value="NADH Oxidase"/>
    <property type="match status" value="1"/>
</dbReference>
<evidence type="ECO:0000256" key="2">
    <source>
        <dbReference type="ARBA" id="ARBA00022630"/>
    </source>
</evidence>
<evidence type="ECO:0000256" key="4">
    <source>
        <dbReference type="ARBA" id="ARBA00023002"/>
    </source>
</evidence>
<dbReference type="PIRSF" id="PIRSF005426">
    <property type="entry name" value="Frp"/>
    <property type="match status" value="1"/>
</dbReference>
<gene>
    <name evidence="7" type="ORF">BKK47_05030</name>
</gene>
<evidence type="ECO:0000313" key="8">
    <source>
        <dbReference type="Proteomes" id="UP000189426"/>
    </source>
</evidence>
<dbReference type="RefSeq" id="WP_077493823.1">
    <property type="nucleotide sequence ID" value="NZ_MLHG01000026.1"/>
</dbReference>
<evidence type="ECO:0000259" key="6">
    <source>
        <dbReference type="Pfam" id="PF00881"/>
    </source>
</evidence>
<dbReference type="EMBL" id="MLHG01000026">
    <property type="protein sequence ID" value="OOF40200.1"/>
    <property type="molecule type" value="Genomic_DNA"/>
</dbReference>
<comment type="similarity">
    <text evidence="1 5">Belongs to the flavin oxidoreductase frp family.</text>
</comment>
<dbReference type="CDD" id="cd02146">
    <property type="entry name" value="NfsA-like"/>
    <property type="match status" value="1"/>
</dbReference>
<name>A0A1V3IGN7_9PAST</name>
<dbReference type="GO" id="GO:0016491">
    <property type="term" value="F:oxidoreductase activity"/>
    <property type="evidence" value="ECO:0007669"/>
    <property type="project" value="UniProtKB-UniRule"/>
</dbReference>
<reference evidence="7 8" key="1">
    <citation type="submission" date="2016-10" db="EMBL/GenBank/DDBJ databases">
        <title>Rodentibacter gen. nov. and new species.</title>
        <authorList>
            <person name="Christensen H."/>
        </authorList>
    </citation>
    <scope>NUCLEOTIDE SEQUENCE [LARGE SCALE GENOMIC DNA]</scope>
    <source>
        <strain evidence="7 8">Ppn418</strain>
    </source>
</reference>
<evidence type="ECO:0000256" key="1">
    <source>
        <dbReference type="ARBA" id="ARBA00008366"/>
    </source>
</evidence>
<dbReference type="PANTHER" id="PTHR43425">
    <property type="entry name" value="OXYGEN-INSENSITIVE NADPH NITROREDUCTASE"/>
    <property type="match status" value="1"/>
</dbReference>
<dbReference type="Proteomes" id="UP000189426">
    <property type="component" value="Unassembled WGS sequence"/>
</dbReference>
<keyword evidence="4 5" id="KW-0560">Oxidoreductase</keyword>
<feature type="domain" description="Nitroreductase" evidence="6">
    <location>
        <begin position="9"/>
        <end position="159"/>
    </location>
</feature>
<sequence>MNPMLQQLKNHRSIRQFTDQPISAELRHEILNAAKMASTSQHIQATHIIRITDPTLRKKLRELCSDQTYVESAAEFWVFCADFSKHAKIVPNAEFDWTEWLLVGAIDTGIFAQNVLTAAEASGLGGVFIGSLRNDIEQVDKLLKLPQYVVPLVGMCLGYPAQDPMLRPRFPVEMLCSENEYHPLDPVKLAEFDAEISAYYQARSQKNLTWSDYMKAVFSEQKRPQILDYLQSKGFLKR</sequence>
<keyword evidence="2 5" id="KW-0285">Flavoprotein</keyword>
<keyword evidence="5" id="KW-0521">NADP</keyword>
<dbReference type="STRING" id="1908257.BKK47_05030"/>